<gene>
    <name evidence="2" type="ORF">BDK51DRAFT_31863</name>
</gene>
<accession>A0A4P9WDY1</accession>
<evidence type="ECO:0000256" key="1">
    <source>
        <dbReference type="SAM" id="MobiDB-lite"/>
    </source>
</evidence>
<dbReference type="Proteomes" id="UP000269721">
    <property type="component" value="Unassembled WGS sequence"/>
</dbReference>
<dbReference type="AlphaFoldDB" id="A0A4P9WDY1"/>
<feature type="compositionally biased region" description="Basic residues" evidence="1">
    <location>
        <begin position="86"/>
        <end position="99"/>
    </location>
</feature>
<sequence>RRLKLVLRLGDSMESVIFISPGIRFIAETEISKAGKCFFVDCGAGVESWMKKGVTRQNPTILLGHLHKRANTRRPPAGLPGATSPHRPRPLLVPHKKRPIVGDGRVEPPEKRHAPHGVVGAEIMQTAAIARQAHDAAMWDLARQMGEDRDERVGWQLEQRERVWIRLRDRADLRQGDGWLGVRGEEGWLGFGRESARGGSSCFAGTRRQGRKGWARSRRWGGWKG</sequence>
<organism evidence="2 3">
    <name type="scientific">Blyttiomyces helicus</name>
    <dbReference type="NCBI Taxonomy" id="388810"/>
    <lineage>
        <taxon>Eukaryota</taxon>
        <taxon>Fungi</taxon>
        <taxon>Fungi incertae sedis</taxon>
        <taxon>Chytridiomycota</taxon>
        <taxon>Chytridiomycota incertae sedis</taxon>
        <taxon>Chytridiomycetes</taxon>
        <taxon>Chytridiomycetes incertae sedis</taxon>
        <taxon>Blyttiomyces</taxon>
    </lineage>
</organism>
<feature type="non-terminal residue" evidence="2">
    <location>
        <position position="1"/>
    </location>
</feature>
<proteinExistence type="predicted"/>
<evidence type="ECO:0000313" key="3">
    <source>
        <dbReference type="Proteomes" id="UP000269721"/>
    </source>
</evidence>
<evidence type="ECO:0000313" key="2">
    <source>
        <dbReference type="EMBL" id="RKO90784.1"/>
    </source>
</evidence>
<dbReference type="EMBL" id="KZ995382">
    <property type="protein sequence ID" value="RKO90784.1"/>
    <property type="molecule type" value="Genomic_DNA"/>
</dbReference>
<reference evidence="3" key="1">
    <citation type="journal article" date="2018" name="Nat. Microbiol.">
        <title>Leveraging single-cell genomics to expand the fungal tree of life.</title>
        <authorList>
            <person name="Ahrendt S.R."/>
            <person name="Quandt C.A."/>
            <person name="Ciobanu D."/>
            <person name="Clum A."/>
            <person name="Salamov A."/>
            <person name="Andreopoulos B."/>
            <person name="Cheng J.F."/>
            <person name="Woyke T."/>
            <person name="Pelin A."/>
            <person name="Henrissat B."/>
            <person name="Reynolds N.K."/>
            <person name="Benny G.L."/>
            <person name="Smith M.E."/>
            <person name="James T.Y."/>
            <person name="Grigoriev I.V."/>
        </authorList>
    </citation>
    <scope>NUCLEOTIDE SEQUENCE [LARGE SCALE GENOMIC DNA]</scope>
</reference>
<protein>
    <submittedName>
        <fullName evidence="2">Uncharacterized protein</fullName>
    </submittedName>
</protein>
<keyword evidence="3" id="KW-1185">Reference proteome</keyword>
<feature type="region of interest" description="Disordered" evidence="1">
    <location>
        <begin position="71"/>
        <end position="113"/>
    </location>
</feature>
<name>A0A4P9WDY1_9FUNG</name>